<dbReference type="InterPro" id="IPR000953">
    <property type="entry name" value="Chromo/chromo_shadow_dom"/>
</dbReference>
<evidence type="ECO:0000313" key="3">
    <source>
        <dbReference type="Proteomes" id="UP001432027"/>
    </source>
</evidence>
<evidence type="ECO:0000313" key="2">
    <source>
        <dbReference type="EMBL" id="GMT03913.1"/>
    </source>
</evidence>
<proteinExistence type="predicted"/>
<dbReference type="AlphaFoldDB" id="A0AAV5UBW4"/>
<dbReference type="EMBL" id="BTSX01000006">
    <property type="protein sequence ID" value="GMT03913.1"/>
    <property type="molecule type" value="Genomic_DNA"/>
</dbReference>
<sequence>PGEGEFLVKWKGHEQATWMNADGIFETGLTAVRRYFQVLRDKKQSEERRHLERLTHISSLHDILTSGIVQATETSYKLKISGFTNDFLYELNHPEWGKNITKTLEIVRENDGFYVWVNHLQVRYVFKPVITSWEKRDLSLPTHEEINKMSKEEYINYLAKNKTGPTHQNMKILPRRSKTVNGRLARG</sequence>
<feature type="domain" description="Chromo" evidence="1">
    <location>
        <begin position="1"/>
        <end position="47"/>
    </location>
</feature>
<dbReference type="Proteomes" id="UP001432027">
    <property type="component" value="Unassembled WGS sequence"/>
</dbReference>
<name>A0AAV5UBW4_9BILA</name>
<gene>
    <name evidence="2" type="ORF">PENTCL1PPCAC_26087</name>
</gene>
<dbReference type="PROSITE" id="PS50013">
    <property type="entry name" value="CHROMO_2"/>
    <property type="match status" value="1"/>
</dbReference>
<keyword evidence="3" id="KW-1185">Reference proteome</keyword>
<dbReference type="SUPFAM" id="SSF54160">
    <property type="entry name" value="Chromo domain-like"/>
    <property type="match status" value="1"/>
</dbReference>
<accession>A0AAV5UBW4</accession>
<dbReference type="InterPro" id="IPR016197">
    <property type="entry name" value="Chromo-like_dom_sf"/>
</dbReference>
<reference evidence="2" key="1">
    <citation type="submission" date="2023-10" db="EMBL/GenBank/DDBJ databases">
        <title>Genome assembly of Pristionchus species.</title>
        <authorList>
            <person name="Yoshida K."/>
            <person name="Sommer R.J."/>
        </authorList>
    </citation>
    <scope>NUCLEOTIDE SEQUENCE</scope>
    <source>
        <strain evidence="2">RS0144</strain>
    </source>
</reference>
<comment type="caution">
    <text evidence="2">The sequence shown here is derived from an EMBL/GenBank/DDBJ whole genome shotgun (WGS) entry which is preliminary data.</text>
</comment>
<protein>
    <recommendedName>
        <fullName evidence="1">Chromo domain-containing protein</fullName>
    </recommendedName>
</protein>
<feature type="non-terminal residue" evidence="2">
    <location>
        <position position="1"/>
    </location>
</feature>
<evidence type="ECO:0000259" key="1">
    <source>
        <dbReference type="PROSITE" id="PS50013"/>
    </source>
</evidence>
<organism evidence="2 3">
    <name type="scientific">Pristionchus entomophagus</name>
    <dbReference type="NCBI Taxonomy" id="358040"/>
    <lineage>
        <taxon>Eukaryota</taxon>
        <taxon>Metazoa</taxon>
        <taxon>Ecdysozoa</taxon>
        <taxon>Nematoda</taxon>
        <taxon>Chromadorea</taxon>
        <taxon>Rhabditida</taxon>
        <taxon>Rhabditina</taxon>
        <taxon>Diplogasteromorpha</taxon>
        <taxon>Diplogasteroidea</taxon>
        <taxon>Neodiplogasteridae</taxon>
        <taxon>Pristionchus</taxon>
    </lineage>
</organism>